<comment type="caution">
    <text evidence="3">The sequence shown here is derived from an EMBL/GenBank/DDBJ whole genome shotgun (WGS) entry which is preliminary data.</text>
</comment>
<dbReference type="Pfam" id="PF19657">
    <property type="entry name" value="DUF6160"/>
    <property type="match status" value="1"/>
</dbReference>
<gene>
    <name evidence="3" type="ORF">ACFOEK_01060</name>
</gene>
<keyword evidence="4" id="KW-1185">Reference proteome</keyword>
<keyword evidence="1" id="KW-0732">Signal</keyword>
<evidence type="ECO:0000259" key="2">
    <source>
        <dbReference type="Pfam" id="PF19657"/>
    </source>
</evidence>
<proteinExistence type="predicted"/>
<organism evidence="3 4">
    <name type="scientific">Litoribrevibacter euphylliae</name>
    <dbReference type="NCBI Taxonomy" id="1834034"/>
    <lineage>
        <taxon>Bacteria</taxon>
        <taxon>Pseudomonadati</taxon>
        <taxon>Pseudomonadota</taxon>
        <taxon>Gammaproteobacteria</taxon>
        <taxon>Oceanospirillales</taxon>
        <taxon>Oceanospirillaceae</taxon>
        <taxon>Litoribrevibacter</taxon>
    </lineage>
</organism>
<accession>A0ABV7H6S4</accession>
<dbReference type="EMBL" id="JBHRSZ010000001">
    <property type="protein sequence ID" value="MFC3149609.1"/>
    <property type="molecule type" value="Genomic_DNA"/>
</dbReference>
<feature type="signal peptide" evidence="1">
    <location>
        <begin position="1"/>
        <end position="23"/>
    </location>
</feature>
<evidence type="ECO:0000256" key="1">
    <source>
        <dbReference type="SAM" id="SignalP"/>
    </source>
</evidence>
<dbReference type="RefSeq" id="WP_386714858.1">
    <property type="nucleotide sequence ID" value="NZ_JBHRSZ010000001.1"/>
</dbReference>
<name>A0ABV7H6S4_9GAMM</name>
<feature type="chain" id="PRO_5047538726" evidence="1">
    <location>
        <begin position="24"/>
        <end position="295"/>
    </location>
</feature>
<reference evidence="4" key="1">
    <citation type="journal article" date="2019" name="Int. J. Syst. Evol. Microbiol.">
        <title>The Global Catalogue of Microorganisms (GCM) 10K type strain sequencing project: providing services to taxonomists for standard genome sequencing and annotation.</title>
        <authorList>
            <consortium name="The Broad Institute Genomics Platform"/>
            <consortium name="The Broad Institute Genome Sequencing Center for Infectious Disease"/>
            <person name="Wu L."/>
            <person name="Ma J."/>
        </authorList>
    </citation>
    <scope>NUCLEOTIDE SEQUENCE [LARGE SCALE GENOMIC DNA]</scope>
    <source>
        <strain evidence="4">KCTC 52438</strain>
    </source>
</reference>
<dbReference type="Proteomes" id="UP001595476">
    <property type="component" value="Unassembled WGS sequence"/>
</dbReference>
<dbReference type="InterPro" id="IPR046158">
    <property type="entry name" value="DUF6160"/>
</dbReference>
<feature type="domain" description="DUF6160" evidence="2">
    <location>
        <begin position="5"/>
        <end position="101"/>
    </location>
</feature>
<evidence type="ECO:0000313" key="4">
    <source>
        <dbReference type="Proteomes" id="UP001595476"/>
    </source>
</evidence>
<protein>
    <submittedName>
        <fullName evidence="3">DUF6160 family protein</fullName>
    </submittedName>
</protein>
<sequence>MTSYFKRAGLSLTLLSLPITSYADLTPLNDEFLGDTVGQSGISIELETKVNIGEFRYTDEGSIALDNVQFGGANKNTFFGRTISSINPTDKLDDMRIDIDSNSNGDLLINMGATSTCIGCVGTSPVDFGLSFDSVRLVSQDNQVSTTIIQDFSMTGYFTAAYMQIKNTGNTGQINAKISFAIDDIDMSIPTLGMSIEDMYIAGSGFHEDQELGFFDIANSGAVARLTIEAVDGYSTGATTSDDVLSISLYGNGGENTPFEADMGFGNINIGNASIGSVTIDDLKLHGTKLHVFGH</sequence>
<evidence type="ECO:0000313" key="3">
    <source>
        <dbReference type="EMBL" id="MFC3149609.1"/>
    </source>
</evidence>